<feature type="signal peptide" evidence="2">
    <location>
        <begin position="1"/>
        <end position="20"/>
    </location>
</feature>
<keyword evidence="1" id="KW-1015">Disulfide bond</keyword>
<reference evidence="3 4" key="1">
    <citation type="journal article" date="2024" name="BMC Genomics">
        <title>De novo assembly and annotation of Popillia japonica's genome with initial clues to its potential as an invasive pest.</title>
        <authorList>
            <person name="Cucini C."/>
            <person name="Boschi S."/>
            <person name="Funari R."/>
            <person name="Cardaioli E."/>
            <person name="Iannotti N."/>
            <person name="Marturano G."/>
            <person name="Paoli F."/>
            <person name="Bruttini M."/>
            <person name="Carapelli A."/>
            <person name="Frati F."/>
            <person name="Nardi F."/>
        </authorList>
    </citation>
    <scope>NUCLEOTIDE SEQUENCE [LARGE SCALE GENOMIC DNA]</scope>
    <source>
        <strain evidence="3">DMR45628</strain>
    </source>
</reference>
<evidence type="ECO:0000313" key="4">
    <source>
        <dbReference type="Proteomes" id="UP001458880"/>
    </source>
</evidence>
<protein>
    <recommendedName>
        <fullName evidence="5">CUB domain-containing protein</fullName>
    </recommendedName>
</protein>
<dbReference type="InterPro" id="IPR002172">
    <property type="entry name" value="LDrepeatLR_classA_rpt"/>
</dbReference>
<dbReference type="SMART" id="SM00192">
    <property type="entry name" value="LDLa"/>
    <property type="match status" value="1"/>
</dbReference>
<evidence type="ECO:0000256" key="2">
    <source>
        <dbReference type="SAM" id="SignalP"/>
    </source>
</evidence>
<name>A0AAW1MEA4_POPJA</name>
<comment type="caution">
    <text evidence="3">The sequence shown here is derived from an EMBL/GenBank/DDBJ whole genome shotgun (WGS) entry which is preliminary data.</text>
</comment>
<dbReference type="EMBL" id="JASPKY010000055">
    <property type="protein sequence ID" value="KAK9744721.1"/>
    <property type="molecule type" value="Genomic_DNA"/>
</dbReference>
<organism evidence="3 4">
    <name type="scientific">Popillia japonica</name>
    <name type="common">Japanese beetle</name>
    <dbReference type="NCBI Taxonomy" id="7064"/>
    <lineage>
        <taxon>Eukaryota</taxon>
        <taxon>Metazoa</taxon>
        <taxon>Ecdysozoa</taxon>
        <taxon>Arthropoda</taxon>
        <taxon>Hexapoda</taxon>
        <taxon>Insecta</taxon>
        <taxon>Pterygota</taxon>
        <taxon>Neoptera</taxon>
        <taxon>Endopterygota</taxon>
        <taxon>Coleoptera</taxon>
        <taxon>Polyphaga</taxon>
        <taxon>Scarabaeiformia</taxon>
        <taxon>Scarabaeidae</taxon>
        <taxon>Rutelinae</taxon>
        <taxon>Popillia</taxon>
    </lineage>
</organism>
<keyword evidence="4" id="KW-1185">Reference proteome</keyword>
<accession>A0AAW1MEA4</accession>
<gene>
    <name evidence="3" type="ORF">QE152_g7537</name>
</gene>
<evidence type="ECO:0000256" key="1">
    <source>
        <dbReference type="ARBA" id="ARBA00023157"/>
    </source>
</evidence>
<sequence>MSIFLLYMILLSDVPIESYCKWNMNIKNSTTIDMSETCVNNLEENVYLPYGMGSTDALVLIITNKVAMRRCSITFHRDILNEDVMKIFVIEFLTDVNNVYSLCSIGNLYVVENYVNPVNLCQLFNSTQYQNPFIFTTKFDLEFKFGDFRKDNFQAVKITATSTRILKMTETCNSKEIGCNFNNTNTCISKELQCDGNLNCGRRNYSDEEASLCKRTTDTSLAPIISSSILISSFLIYSIVYEIMKWSPELKKKLRHRYKNEENTIVLSNYSPATKTYIPKKELKMLHLRVASTIESSSRTTDQFYRHSPELHKKDQ</sequence>
<feature type="chain" id="PRO_5043508796" description="CUB domain-containing protein" evidence="2">
    <location>
        <begin position="21"/>
        <end position="316"/>
    </location>
</feature>
<evidence type="ECO:0000313" key="3">
    <source>
        <dbReference type="EMBL" id="KAK9744721.1"/>
    </source>
</evidence>
<evidence type="ECO:0008006" key="5">
    <source>
        <dbReference type="Google" id="ProtNLM"/>
    </source>
</evidence>
<keyword evidence="2" id="KW-0732">Signal</keyword>
<dbReference type="CDD" id="cd00112">
    <property type="entry name" value="LDLa"/>
    <property type="match status" value="1"/>
</dbReference>
<dbReference type="Proteomes" id="UP001458880">
    <property type="component" value="Unassembled WGS sequence"/>
</dbReference>
<dbReference type="AlphaFoldDB" id="A0AAW1MEA4"/>
<proteinExistence type="predicted"/>
<dbReference type="Gene3D" id="4.10.400.10">
    <property type="entry name" value="Low-density Lipoprotein Receptor"/>
    <property type="match status" value="1"/>
</dbReference>
<dbReference type="InterPro" id="IPR036055">
    <property type="entry name" value="LDL_receptor-like_sf"/>
</dbReference>